<evidence type="ECO:0000313" key="3">
    <source>
        <dbReference type="Proteomes" id="UP000325614"/>
    </source>
</evidence>
<dbReference type="InterPro" id="IPR036188">
    <property type="entry name" value="FAD/NAD-bd_sf"/>
</dbReference>
<protein>
    <recommendedName>
        <fullName evidence="1">Amine oxidase domain-containing protein</fullName>
    </recommendedName>
</protein>
<sequence>MVGRTHVVGAGVAGLSAALSALSQDCPVTLYEAAPGTRSRDGGRSPEGETHSCTTGMDVLFAADCRAMALLRSIGAHARWIAPEPEGIPLYDAGSGGLRRVGLSPWSWLAPDRRPPDMRLSDLVRLTRLAFSKEDRSLGDVASGGTPLAELLEPVAGAALNLRLCDMPARQVGQVLGRFLCPGAARLLVPKRGLAEDLLEPALQEVRSRGATVRLGEHLRSVLVNDGRAVGLVFTDHATILGADDRVILALPPEEIGRLLPCVEMPSRCASTLNVHFRVTGAHCPRFVAFRGTLAKRALVRSGHACVTVAAAESTAIRDRAKLASRIWREVAPGFRALGLNVPADVPPEACVAQGPRIPIRRDDEPPRSPPLRPLANLVLAGDWLGPRPGTIEGAVLAGEHAVSVLRHARPGAPVRRACSAGARSGMADAVPISLRTPPEQAAR</sequence>
<dbReference type="Gene3D" id="3.90.660.50">
    <property type="match status" value="1"/>
</dbReference>
<dbReference type="GO" id="GO:0016491">
    <property type="term" value="F:oxidoreductase activity"/>
    <property type="evidence" value="ECO:0007669"/>
    <property type="project" value="InterPro"/>
</dbReference>
<reference evidence="2 3" key="1">
    <citation type="submission" date="2019-10" db="EMBL/GenBank/DDBJ databases">
        <title>Isolation, Identification of Microvirga thermotolerans HR1, a novel thermophilic bacterium and Comparative Genomics of the genus Microvirga.</title>
        <authorList>
            <person name="Li J."/>
            <person name="Zhang W."/>
            <person name="Lin M."/>
            <person name="Wang J."/>
        </authorList>
    </citation>
    <scope>NUCLEOTIDE SEQUENCE [LARGE SCALE GENOMIC DNA]</scope>
    <source>
        <strain evidence="2 3">HR1</strain>
    </source>
</reference>
<dbReference type="Gene3D" id="3.50.50.60">
    <property type="entry name" value="FAD/NAD(P)-binding domain"/>
    <property type="match status" value="1"/>
</dbReference>
<feature type="domain" description="Amine oxidase" evidence="1">
    <location>
        <begin position="12"/>
        <end position="403"/>
    </location>
</feature>
<dbReference type="EMBL" id="CP045423">
    <property type="protein sequence ID" value="QFU17857.1"/>
    <property type="molecule type" value="Genomic_DNA"/>
</dbReference>
<accession>A0A5P9JZ27</accession>
<proteinExistence type="predicted"/>
<keyword evidence="3" id="KW-1185">Reference proteome</keyword>
<name>A0A5P9JZ27_9HYPH</name>
<dbReference type="Proteomes" id="UP000325614">
    <property type="component" value="Chromosome"/>
</dbReference>
<dbReference type="AlphaFoldDB" id="A0A5P9JZ27"/>
<evidence type="ECO:0000313" key="2">
    <source>
        <dbReference type="EMBL" id="QFU17857.1"/>
    </source>
</evidence>
<evidence type="ECO:0000259" key="1">
    <source>
        <dbReference type="Pfam" id="PF01593"/>
    </source>
</evidence>
<organism evidence="2 3">
    <name type="scientific">Microvirga thermotolerans</name>
    <dbReference type="NCBI Taxonomy" id="2651334"/>
    <lineage>
        <taxon>Bacteria</taxon>
        <taxon>Pseudomonadati</taxon>
        <taxon>Pseudomonadota</taxon>
        <taxon>Alphaproteobacteria</taxon>
        <taxon>Hyphomicrobiales</taxon>
        <taxon>Methylobacteriaceae</taxon>
        <taxon>Microvirga</taxon>
    </lineage>
</organism>
<dbReference type="SUPFAM" id="SSF51905">
    <property type="entry name" value="FAD/NAD(P)-binding domain"/>
    <property type="match status" value="1"/>
</dbReference>
<dbReference type="InterPro" id="IPR002937">
    <property type="entry name" value="Amino_oxidase"/>
</dbReference>
<dbReference type="KEGG" id="mico:GDR74_17430"/>
<dbReference type="RefSeq" id="WP_152587488.1">
    <property type="nucleotide sequence ID" value="NZ_CP045423.1"/>
</dbReference>
<gene>
    <name evidence="2" type="ORF">GDR74_17430</name>
</gene>
<dbReference type="Pfam" id="PF01593">
    <property type="entry name" value="Amino_oxidase"/>
    <property type="match status" value="1"/>
</dbReference>